<protein>
    <submittedName>
        <fullName evidence="2">Uncharacterized protein</fullName>
    </submittedName>
</protein>
<feature type="region of interest" description="Disordered" evidence="1">
    <location>
        <begin position="319"/>
        <end position="356"/>
    </location>
</feature>
<feature type="compositionally biased region" description="Basic and acidic residues" evidence="1">
    <location>
        <begin position="63"/>
        <end position="79"/>
    </location>
</feature>
<proteinExistence type="predicted"/>
<name>A0A645APV0_9ZZZZ</name>
<gene>
    <name evidence="2" type="ORF">SDC9_101129</name>
</gene>
<feature type="region of interest" description="Disordered" evidence="1">
    <location>
        <begin position="58"/>
        <end position="120"/>
    </location>
</feature>
<evidence type="ECO:0000256" key="1">
    <source>
        <dbReference type="SAM" id="MobiDB-lite"/>
    </source>
</evidence>
<comment type="caution">
    <text evidence="2">The sequence shown here is derived from an EMBL/GenBank/DDBJ whole genome shotgun (WGS) entry which is preliminary data.</text>
</comment>
<reference evidence="2" key="1">
    <citation type="submission" date="2019-08" db="EMBL/GenBank/DDBJ databases">
        <authorList>
            <person name="Kucharzyk K."/>
            <person name="Murdoch R.W."/>
            <person name="Higgins S."/>
            <person name="Loffler F."/>
        </authorList>
    </citation>
    <scope>NUCLEOTIDE SEQUENCE</scope>
</reference>
<evidence type="ECO:0000313" key="2">
    <source>
        <dbReference type="EMBL" id="MPM54351.1"/>
    </source>
</evidence>
<organism evidence="2">
    <name type="scientific">bioreactor metagenome</name>
    <dbReference type="NCBI Taxonomy" id="1076179"/>
    <lineage>
        <taxon>unclassified sequences</taxon>
        <taxon>metagenomes</taxon>
        <taxon>ecological metagenomes</taxon>
    </lineage>
</organism>
<dbReference type="AlphaFoldDB" id="A0A645APV0"/>
<dbReference type="EMBL" id="VSSQ01014760">
    <property type="protein sequence ID" value="MPM54351.1"/>
    <property type="molecule type" value="Genomic_DNA"/>
</dbReference>
<sequence length="356" mass="37553">MVGRREDVVATGCGDLAHHGDHRLGAARHRPADHVRGERGATAGVHVQDDRLGVLVTFGPAEPGHDRLRAGRPAAEQRRGRAAAPGHDRARHRHDGDPVRLLRPTPAGHPGTGQLQRPRPVLLGRDGDLVVVRDPGDQPRVEQLGGVAEPGVEDLRGERGGRRLDMLRSGRGALRVRLGPRRIGRRTRGGLDGLDGLGGLGGLGGLDGLGDMATDGGEPRTFRGVEVGGELLALELVHVVVGEAGQGRLVLADPEVLEADPAPAEQFAVVDPLGGESGQHHLGGLRRHHLTYATGREQTAHGDLRKVGDDSPVVLQACQGTADRLTRGQAGGQVDDPDEHAGDRRQVGQLVESRGQ</sequence>
<accession>A0A645APV0</accession>